<gene>
    <name evidence="2" type="ORF">MNOR_LOCUS21996</name>
</gene>
<evidence type="ECO:0000313" key="2">
    <source>
        <dbReference type="EMBL" id="CAL4120366.1"/>
    </source>
</evidence>
<proteinExistence type="inferred from homology"/>
<feature type="transmembrane region" description="Helical" evidence="1">
    <location>
        <begin position="34"/>
        <end position="52"/>
    </location>
</feature>
<dbReference type="Pfam" id="PF03034">
    <property type="entry name" value="PSS"/>
    <property type="match status" value="1"/>
</dbReference>
<keyword evidence="1" id="KW-1133">Transmembrane helix</keyword>
<keyword evidence="1" id="KW-1208">Phospholipid metabolism</keyword>
<feature type="transmembrane region" description="Helical" evidence="1">
    <location>
        <begin position="194"/>
        <end position="213"/>
    </location>
</feature>
<accession>A0AAV2R8B3</accession>
<keyword evidence="1" id="KW-0444">Lipid biosynthesis</keyword>
<comment type="function">
    <text evidence="1">Catalyzes a base-exchange reaction in which the polar head group of phosphatidylethanolamine (PE) is replaced by L-serine.</text>
</comment>
<protein>
    <recommendedName>
        <fullName evidence="1">Phosphatidylserine synthase</fullName>
        <ecNumber evidence="1">2.7.8.29</ecNumber>
    </recommendedName>
    <alternativeName>
        <fullName evidence="1">Serine-exchange enzyme</fullName>
    </alternativeName>
</protein>
<dbReference type="GO" id="GO:0005789">
    <property type="term" value="C:endoplasmic reticulum membrane"/>
    <property type="evidence" value="ECO:0007669"/>
    <property type="project" value="UniProtKB-SubCell"/>
</dbReference>
<feature type="non-terminal residue" evidence="2">
    <location>
        <position position="318"/>
    </location>
</feature>
<comment type="catalytic activity">
    <reaction evidence="1">
        <text>a 1,2-diacyl-sn-glycero-3-phosphoethanolamine + L-serine = a 1,2-diacyl-sn-glycero-3-phospho-L-serine + ethanolamine</text>
        <dbReference type="Rhea" id="RHEA:27606"/>
        <dbReference type="ChEBI" id="CHEBI:33384"/>
        <dbReference type="ChEBI" id="CHEBI:57262"/>
        <dbReference type="ChEBI" id="CHEBI:57603"/>
        <dbReference type="ChEBI" id="CHEBI:64612"/>
        <dbReference type="EC" id="2.7.8.29"/>
    </reaction>
</comment>
<organism evidence="2 3">
    <name type="scientific">Meganyctiphanes norvegica</name>
    <name type="common">Northern krill</name>
    <name type="synonym">Thysanopoda norvegica</name>
    <dbReference type="NCBI Taxonomy" id="48144"/>
    <lineage>
        <taxon>Eukaryota</taxon>
        <taxon>Metazoa</taxon>
        <taxon>Ecdysozoa</taxon>
        <taxon>Arthropoda</taxon>
        <taxon>Crustacea</taxon>
        <taxon>Multicrustacea</taxon>
        <taxon>Malacostraca</taxon>
        <taxon>Eumalacostraca</taxon>
        <taxon>Eucarida</taxon>
        <taxon>Euphausiacea</taxon>
        <taxon>Euphausiidae</taxon>
        <taxon>Meganyctiphanes</taxon>
    </lineage>
</organism>
<keyword evidence="1" id="KW-0472">Membrane</keyword>
<dbReference type="AlphaFoldDB" id="A0AAV2R8B3"/>
<dbReference type="GO" id="GO:0006659">
    <property type="term" value="P:phosphatidylserine biosynthetic process"/>
    <property type="evidence" value="ECO:0007669"/>
    <property type="project" value="UniProtKB-UniRule"/>
</dbReference>
<comment type="caution">
    <text evidence="1">Lacks conserved residue(s) required for the propagation of feature annotation.</text>
</comment>
<reference evidence="2 3" key="1">
    <citation type="submission" date="2024-05" db="EMBL/GenBank/DDBJ databases">
        <authorList>
            <person name="Wallberg A."/>
        </authorList>
    </citation>
    <scope>NUCLEOTIDE SEQUENCE [LARGE SCALE GENOMIC DNA]</scope>
</reference>
<dbReference type="GO" id="GO:0106245">
    <property type="term" value="F:L-serine-phosphatidylethanolamine phosphatidyltransferase activity"/>
    <property type="evidence" value="ECO:0007669"/>
    <property type="project" value="UniProtKB-UniRule"/>
</dbReference>
<keyword evidence="1" id="KW-0256">Endoplasmic reticulum</keyword>
<feature type="transmembrane region" description="Helical" evidence="1">
    <location>
        <begin position="64"/>
        <end position="81"/>
    </location>
</feature>
<evidence type="ECO:0000256" key="1">
    <source>
        <dbReference type="RuleBase" id="RU368094"/>
    </source>
</evidence>
<keyword evidence="3" id="KW-1185">Reference proteome</keyword>
<keyword evidence="1" id="KW-0443">Lipid metabolism</keyword>
<feature type="transmembrane region" description="Helical" evidence="1">
    <location>
        <begin position="93"/>
        <end position="113"/>
    </location>
</feature>
<sequence length="318" mass="37309">MARGTNYSGRVYNSQGFQSLKISNGMFKNITNNLFRLFLLSIAVYWYLVNFLDENVSLQSNIQAGLWAIVFFFLIISVMAFPNGPFTRPHPAIWRCVFGLSVLYMHLLLFLLFQDYKTVRGIFEWWFPALTNFTIDMDKGEWGEKCNDLTVERLWQSVDFFCFAHFSGWAMKTVLVRHYGILWTISVMWEITELALPCLLLALIHIIISNIVCSRVGFWTMVKTAYNWEKSTYFGDGINPIKTNDYLQSEAIRFPSVSYIFNQYLTPHCYRATPIRFMPTSLIILYLSQKALHFFQKNLFRHRLSPRTLQVHLGVFEH</sequence>
<comment type="similarity">
    <text evidence="1">Belongs to the phosphatidyl serine synthase family.</text>
</comment>
<keyword evidence="1" id="KW-0812">Transmembrane</keyword>
<comment type="caution">
    <text evidence="2">The sequence shown here is derived from an EMBL/GenBank/DDBJ whole genome shotgun (WGS) entry which is preliminary data.</text>
</comment>
<name>A0AAV2R8B3_MEGNR</name>
<evidence type="ECO:0000313" key="3">
    <source>
        <dbReference type="Proteomes" id="UP001497623"/>
    </source>
</evidence>
<dbReference type="InterPro" id="IPR004277">
    <property type="entry name" value="PSS"/>
</dbReference>
<comment type="subcellular location">
    <subcellularLocation>
        <location evidence="1">Endoplasmic reticulum membrane</location>
        <topology evidence="1">Multi-pass membrane protein</topology>
    </subcellularLocation>
</comment>
<keyword evidence="1" id="KW-0594">Phospholipid biosynthesis</keyword>
<dbReference type="EC" id="2.7.8.29" evidence="1"/>
<keyword evidence="1" id="KW-0808">Transferase</keyword>
<dbReference type="EMBL" id="CAXKWB010018146">
    <property type="protein sequence ID" value="CAL4120366.1"/>
    <property type="molecule type" value="Genomic_DNA"/>
</dbReference>
<dbReference type="Proteomes" id="UP001497623">
    <property type="component" value="Unassembled WGS sequence"/>
</dbReference>
<comment type="pathway">
    <text evidence="1">Phospholipid metabolism; phosphatidylserine biosynthesis.</text>
</comment>